<feature type="non-terminal residue" evidence="3">
    <location>
        <position position="264"/>
    </location>
</feature>
<dbReference type="AlphaFoldDB" id="A0A2W5B1C0"/>
<protein>
    <submittedName>
        <fullName evidence="3">Uncharacterized protein</fullName>
    </submittedName>
</protein>
<evidence type="ECO:0000256" key="2">
    <source>
        <dbReference type="SAM" id="Phobius"/>
    </source>
</evidence>
<comment type="caution">
    <text evidence="3">The sequence shown here is derived from an EMBL/GenBank/DDBJ whole genome shotgun (WGS) entry which is preliminary data.</text>
</comment>
<gene>
    <name evidence="3" type="ORF">DI609_08815</name>
</gene>
<organism evidence="3 4">
    <name type="scientific">Corynebacterium urealyticum</name>
    <dbReference type="NCBI Taxonomy" id="43771"/>
    <lineage>
        <taxon>Bacteria</taxon>
        <taxon>Bacillati</taxon>
        <taxon>Actinomycetota</taxon>
        <taxon>Actinomycetes</taxon>
        <taxon>Mycobacteriales</taxon>
        <taxon>Corynebacteriaceae</taxon>
        <taxon>Corynebacterium</taxon>
    </lineage>
</organism>
<feature type="compositionally biased region" description="Basic and acidic residues" evidence="1">
    <location>
        <begin position="209"/>
        <end position="264"/>
    </location>
</feature>
<accession>A0A2W5B1C0</accession>
<dbReference type="EMBL" id="QFNY01000217">
    <property type="protein sequence ID" value="PZO99217.1"/>
    <property type="molecule type" value="Genomic_DNA"/>
</dbReference>
<keyword evidence="2" id="KW-1133">Transmembrane helix</keyword>
<proteinExistence type="predicted"/>
<evidence type="ECO:0000313" key="4">
    <source>
        <dbReference type="Proteomes" id="UP000249451"/>
    </source>
</evidence>
<dbReference type="Proteomes" id="UP000249451">
    <property type="component" value="Unassembled WGS sequence"/>
</dbReference>
<reference evidence="3 4" key="1">
    <citation type="submission" date="2017-11" db="EMBL/GenBank/DDBJ databases">
        <title>Infants hospitalized years apart are colonized by the same room-sourced microbial strains.</title>
        <authorList>
            <person name="Brooks B."/>
            <person name="Olm M.R."/>
            <person name="Firek B.A."/>
            <person name="Baker R."/>
            <person name="Thomas B.C."/>
            <person name="Morowitz M.J."/>
            <person name="Banfield J.F."/>
        </authorList>
    </citation>
    <scope>NUCLEOTIDE SEQUENCE [LARGE SCALE GENOMIC DNA]</scope>
    <source>
        <strain evidence="3">S2_012_000_R3_87</strain>
    </source>
</reference>
<keyword evidence="2" id="KW-0472">Membrane</keyword>
<feature type="compositionally biased region" description="Polar residues" evidence="1">
    <location>
        <begin position="1"/>
        <end position="12"/>
    </location>
</feature>
<name>A0A2W5B1C0_9CORY</name>
<keyword evidence="2" id="KW-0812">Transmembrane</keyword>
<evidence type="ECO:0000256" key="1">
    <source>
        <dbReference type="SAM" id="MobiDB-lite"/>
    </source>
</evidence>
<sequence length="264" mass="29737">MNKNPFEQSPFEQSHPFGSPDGQAPTNPFSAQGDDETKEASPVTSPKTSTPNWPVIAAVAAVVLAVVVCGVLFAKDRKNDAAQAEKDVLTEIAVEECEPDALREVSKYFGVNLESDDLDFTTTSINSVERSGDRRVTIDASGSYSGVFASSNEEVTYRCTLAFSPQGSGKDLKVTNVEQTSFMMDGPDFESLTYIDDAIEEQQAEAEAEAEREREEEERRREQKAEQERRERQAEQERRERQAEQERREQQAEQERQAEREQRQ</sequence>
<feature type="transmembrane region" description="Helical" evidence="2">
    <location>
        <begin position="53"/>
        <end position="74"/>
    </location>
</feature>
<evidence type="ECO:0000313" key="3">
    <source>
        <dbReference type="EMBL" id="PZO99217.1"/>
    </source>
</evidence>
<feature type="compositionally biased region" description="Acidic residues" evidence="1">
    <location>
        <begin position="199"/>
        <end position="208"/>
    </location>
</feature>
<feature type="region of interest" description="Disordered" evidence="1">
    <location>
        <begin position="1"/>
        <end position="51"/>
    </location>
</feature>
<feature type="compositionally biased region" description="Polar residues" evidence="1">
    <location>
        <begin position="42"/>
        <end position="51"/>
    </location>
</feature>
<feature type="region of interest" description="Disordered" evidence="1">
    <location>
        <begin position="199"/>
        <end position="264"/>
    </location>
</feature>